<gene>
    <name evidence="2" type="ORF">E2C01_035290</name>
</gene>
<protein>
    <submittedName>
        <fullName evidence="2">Uncharacterized protein</fullName>
    </submittedName>
</protein>
<keyword evidence="3" id="KW-1185">Reference proteome</keyword>
<dbReference type="Proteomes" id="UP000324222">
    <property type="component" value="Unassembled WGS sequence"/>
</dbReference>
<organism evidence="2 3">
    <name type="scientific">Portunus trituberculatus</name>
    <name type="common">Swimming crab</name>
    <name type="synonym">Neptunus trituberculatus</name>
    <dbReference type="NCBI Taxonomy" id="210409"/>
    <lineage>
        <taxon>Eukaryota</taxon>
        <taxon>Metazoa</taxon>
        <taxon>Ecdysozoa</taxon>
        <taxon>Arthropoda</taxon>
        <taxon>Crustacea</taxon>
        <taxon>Multicrustacea</taxon>
        <taxon>Malacostraca</taxon>
        <taxon>Eumalacostraca</taxon>
        <taxon>Eucarida</taxon>
        <taxon>Decapoda</taxon>
        <taxon>Pleocyemata</taxon>
        <taxon>Brachyura</taxon>
        <taxon>Eubrachyura</taxon>
        <taxon>Portunoidea</taxon>
        <taxon>Portunidae</taxon>
        <taxon>Portuninae</taxon>
        <taxon>Portunus</taxon>
    </lineage>
</organism>
<dbReference type="AlphaFoldDB" id="A0A5B7F3V2"/>
<feature type="coiled-coil region" evidence="1">
    <location>
        <begin position="14"/>
        <end position="105"/>
    </location>
</feature>
<evidence type="ECO:0000256" key="1">
    <source>
        <dbReference type="SAM" id="Coils"/>
    </source>
</evidence>
<name>A0A5B7F3V2_PORTR</name>
<sequence>MGKRAVAKEEQYFWEEERRQIAQLREELKKGRLDSKLQCKDQLEEMVIRQREQIAEHQRRVQYHKEEIEMHHKEYEHHLERIAYHKDKEHKIREKMNKLNEKEEEH</sequence>
<reference evidence="2 3" key="1">
    <citation type="submission" date="2019-05" db="EMBL/GenBank/DDBJ databases">
        <title>Another draft genome of Portunus trituberculatus and its Hox gene families provides insights of decapod evolution.</title>
        <authorList>
            <person name="Jeong J.-H."/>
            <person name="Song I."/>
            <person name="Kim S."/>
            <person name="Choi T."/>
            <person name="Kim D."/>
            <person name="Ryu S."/>
            <person name="Kim W."/>
        </authorList>
    </citation>
    <scope>NUCLEOTIDE SEQUENCE [LARGE SCALE GENOMIC DNA]</scope>
    <source>
        <tissue evidence="2">Muscle</tissue>
    </source>
</reference>
<evidence type="ECO:0000313" key="2">
    <source>
        <dbReference type="EMBL" id="MPC41691.1"/>
    </source>
</evidence>
<dbReference type="Gene3D" id="1.20.5.500">
    <property type="entry name" value="Single helix bin"/>
    <property type="match status" value="1"/>
</dbReference>
<evidence type="ECO:0000313" key="3">
    <source>
        <dbReference type="Proteomes" id="UP000324222"/>
    </source>
</evidence>
<keyword evidence="1" id="KW-0175">Coiled coil</keyword>
<dbReference type="EMBL" id="VSRR010005151">
    <property type="protein sequence ID" value="MPC41691.1"/>
    <property type="molecule type" value="Genomic_DNA"/>
</dbReference>
<accession>A0A5B7F3V2</accession>
<proteinExistence type="predicted"/>
<comment type="caution">
    <text evidence="2">The sequence shown here is derived from an EMBL/GenBank/DDBJ whole genome shotgun (WGS) entry which is preliminary data.</text>
</comment>